<dbReference type="Gene3D" id="1.10.150.20">
    <property type="entry name" value="5' to 3' exonuclease, C-terminal subdomain"/>
    <property type="match status" value="1"/>
</dbReference>
<dbReference type="InterPro" id="IPR038476">
    <property type="entry name" value="UvrC_RNase_H_dom_sf"/>
</dbReference>
<dbReference type="InterPro" id="IPR000305">
    <property type="entry name" value="GIY-YIG_endonuc"/>
</dbReference>
<gene>
    <name evidence="7" type="primary">uvrC</name>
    <name evidence="11" type="ORF">BIU88_01940</name>
</gene>
<reference evidence="11" key="1">
    <citation type="submission" date="2016-09" db="EMBL/GenBank/DDBJ databases">
        <title>Genome sequence of Chlorobaculum limnaeum.</title>
        <authorList>
            <person name="Liu Z."/>
            <person name="Tank M."/>
            <person name="Bryant D.A."/>
        </authorList>
    </citation>
    <scope>NUCLEOTIDE SEQUENCE [LARGE SCALE GENOMIC DNA]</scope>
    <source>
        <strain evidence="11">DSM 1677</strain>
    </source>
</reference>
<dbReference type="InterPro" id="IPR050066">
    <property type="entry name" value="UvrABC_protein_C"/>
</dbReference>
<comment type="similarity">
    <text evidence="7">Belongs to the UvrC family.</text>
</comment>
<dbReference type="GO" id="GO:0005737">
    <property type="term" value="C:cytoplasm"/>
    <property type="evidence" value="ECO:0007669"/>
    <property type="project" value="UniProtKB-SubCell"/>
</dbReference>
<comment type="subunit">
    <text evidence="7">Interacts with UvrB in an incision complex.</text>
</comment>
<evidence type="ECO:0000256" key="3">
    <source>
        <dbReference type="ARBA" id="ARBA00022769"/>
    </source>
</evidence>
<feature type="domain" description="UVR" evidence="8">
    <location>
        <begin position="214"/>
        <end position="249"/>
    </location>
</feature>
<accession>A0A1D8CYY7</accession>
<dbReference type="Gene3D" id="3.40.1440.10">
    <property type="entry name" value="GIY-YIG endonuclease"/>
    <property type="match status" value="1"/>
</dbReference>
<dbReference type="SUPFAM" id="SSF47781">
    <property type="entry name" value="RuvA domain 2-like"/>
    <property type="match status" value="1"/>
</dbReference>
<dbReference type="InterPro" id="IPR035901">
    <property type="entry name" value="GIY-YIG_endonuc_sf"/>
</dbReference>
<dbReference type="GO" id="GO:0009432">
    <property type="term" value="P:SOS response"/>
    <property type="evidence" value="ECO:0007669"/>
    <property type="project" value="UniProtKB-UniRule"/>
</dbReference>
<name>A0A1D8CYY7_CHLLM</name>
<dbReference type="Proteomes" id="UP000095185">
    <property type="component" value="Chromosome"/>
</dbReference>
<dbReference type="Pfam" id="PF22920">
    <property type="entry name" value="UvrC_RNaseH"/>
    <property type="match status" value="1"/>
</dbReference>
<dbReference type="Pfam" id="PF01541">
    <property type="entry name" value="GIY-YIG"/>
    <property type="match status" value="1"/>
</dbReference>
<dbReference type="GO" id="GO:0003677">
    <property type="term" value="F:DNA binding"/>
    <property type="evidence" value="ECO:0007669"/>
    <property type="project" value="UniProtKB-UniRule"/>
</dbReference>
<comment type="subcellular location">
    <subcellularLocation>
        <location evidence="7">Cytoplasm</location>
    </subcellularLocation>
</comment>
<dbReference type="Gene3D" id="3.30.420.340">
    <property type="entry name" value="UvrC, RNAse H endonuclease domain"/>
    <property type="match status" value="1"/>
</dbReference>
<sequence length="624" mass="70464">MTTNHPPAKTALAEKLATLPTSPGVYRFSNEAGTVIYVGKARNLRNRVRSYFNSQSRHSGKTAVLVSHIASIDVIITSSEVEALILENNLIKELKPRYNVSLKDDKSYPWLVITNERFPRIFITRQFRRDGSTWFGPYTEASQLRLILDLIGSIFPVRSCKYKLTEEAVAAKKHRVCLDYHIHKCKGPCEGLQPEEEYQAMIREIVTLLKGKTSALVRDLTAQMQQKAMELKFEEAAALKAQIEGLKRYAERQKVVSTEAIDRDVFAVAAGDDDACGVVFRIREGKLIGSRHTYLTNTGSTPLPNLLASFMEHYYLETPDLIPPEVMLQAELPEEETEALRQLLSSRQSERRQVRFTVPRIGEKAHLIAMCLENAEHHLHEFMAQKKLRGEVARKSPALESLQQVLHLERLPERIECFDNSHFQGTDYVSSMVTFVSGKPKKSDYRKFKLKSFEGSDDYAAMREAVTRRYSGTLAEELPMPDLVLIDGGKGQVNVAWQTLRELGLDLPVAGLAKRLEEIFVPNERDPYNLPKTSPALKLLQQLRDEAHRFAITYHRKLRTKRTIRTELTGIGGVGEKSAEKLLKHFGSVESVSKATLEELSSVAGRKTAESIYRYYNGAGSPDA</sequence>
<dbReference type="PROSITE" id="PS50165">
    <property type="entry name" value="UVRC"/>
    <property type="match status" value="1"/>
</dbReference>
<dbReference type="Gene3D" id="4.10.860.10">
    <property type="entry name" value="UVR domain"/>
    <property type="match status" value="1"/>
</dbReference>
<dbReference type="FunFam" id="3.30.420.340:FF:000004">
    <property type="entry name" value="UvrABC system protein C"/>
    <property type="match status" value="1"/>
</dbReference>
<dbReference type="InterPro" id="IPR003583">
    <property type="entry name" value="Hlx-hairpin-Hlx_DNA-bd_motif"/>
</dbReference>
<dbReference type="InterPro" id="IPR036876">
    <property type="entry name" value="UVR_dom_sf"/>
</dbReference>
<dbReference type="EMBL" id="CP017305">
    <property type="protein sequence ID" value="AOS83013.1"/>
    <property type="molecule type" value="Genomic_DNA"/>
</dbReference>
<keyword evidence="12" id="KW-1185">Reference proteome</keyword>
<dbReference type="GO" id="GO:0009380">
    <property type="term" value="C:excinuclease repair complex"/>
    <property type="evidence" value="ECO:0007669"/>
    <property type="project" value="InterPro"/>
</dbReference>
<feature type="domain" description="GIY-YIG" evidence="9">
    <location>
        <begin position="21"/>
        <end position="100"/>
    </location>
</feature>
<dbReference type="STRING" id="274537.BIU88_01940"/>
<keyword evidence="5 7" id="KW-0234">DNA repair</keyword>
<evidence type="ECO:0000256" key="7">
    <source>
        <dbReference type="HAMAP-Rule" id="MF_00203"/>
    </source>
</evidence>
<keyword evidence="3 7" id="KW-0228">DNA excision</keyword>
<protein>
    <recommendedName>
        <fullName evidence="7">UvrABC system protein C</fullName>
        <shortName evidence="7">Protein UvrC</shortName>
    </recommendedName>
    <alternativeName>
        <fullName evidence="7">Excinuclease ABC subunit C</fullName>
    </alternativeName>
</protein>
<evidence type="ECO:0000256" key="1">
    <source>
        <dbReference type="ARBA" id="ARBA00022490"/>
    </source>
</evidence>
<dbReference type="FunFam" id="3.40.1440.10:FF:000001">
    <property type="entry name" value="UvrABC system protein C"/>
    <property type="match status" value="1"/>
</dbReference>
<dbReference type="PANTHER" id="PTHR30562">
    <property type="entry name" value="UVRC/OXIDOREDUCTASE"/>
    <property type="match status" value="1"/>
</dbReference>
<dbReference type="SMART" id="SM00465">
    <property type="entry name" value="GIYc"/>
    <property type="match status" value="1"/>
</dbReference>
<evidence type="ECO:0000259" key="9">
    <source>
        <dbReference type="PROSITE" id="PS50164"/>
    </source>
</evidence>
<dbReference type="AlphaFoldDB" id="A0A1D8CYY7"/>
<dbReference type="InterPro" id="IPR001943">
    <property type="entry name" value="UVR_dom"/>
</dbReference>
<dbReference type="PROSITE" id="PS50151">
    <property type="entry name" value="UVR"/>
    <property type="match status" value="1"/>
</dbReference>
<keyword evidence="2 7" id="KW-0227">DNA damage</keyword>
<dbReference type="SUPFAM" id="SSF46600">
    <property type="entry name" value="C-terminal UvrC-binding domain of UvrB"/>
    <property type="match status" value="1"/>
</dbReference>
<evidence type="ECO:0000256" key="5">
    <source>
        <dbReference type="ARBA" id="ARBA00023204"/>
    </source>
</evidence>
<dbReference type="SMART" id="SM00278">
    <property type="entry name" value="HhH1"/>
    <property type="match status" value="2"/>
</dbReference>
<organism evidence="11 12">
    <name type="scientific">Chlorobaculum limnaeum</name>
    <dbReference type="NCBI Taxonomy" id="274537"/>
    <lineage>
        <taxon>Bacteria</taxon>
        <taxon>Pseudomonadati</taxon>
        <taxon>Chlorobiota</taxon>
        <taxon>Chlorobiia</taxon>
        <taxon>Chlorobiales</taxon>
        <taxon>Chlorobiaceae</taxon>
        <taxon>Chlorobaculum</taxon>
    </lineage>
</organism>
<evidence type="ECO:0000259" key="10">
    <source>
        <dbReference type="PROSITE" id="PS50165"/>
    </source>
</evidence>
<dbReference type="GO" id="GO:0009381">
    <property type="term" value="F:excinuclease ABC activity"/>
    <property type="evidence" value="ECO:0007669"/>
    <property type="project" value="UniProtKB-UniRule"/>
</dbReference>
<dbReference type="GO" id="GO:0006289">
    <property type="term" value="P:nucleotide-excision repair"/>
    <property type="evidence" value="ECO:0007669"/>
    <property type="project" value="UniProtKB-UniRule"/>
</dbReference>
<comment type="function">
    <text evidence="7">The UvrABC repair system catalyzes the recognition and processing of DNA lesions. UvrC both incises the 5' and 3' sides of the lesion. The N-terminal half is responsible for the 3' incision and the C-terminal half is responsible for the 5' incision.</text>
</comment>
<dbReference type="PANTHER" id="PTHR30562:SF1">
    <property type="entry name" value="UVRABC SYSTEM PROTEIN C"/>
    <property type="match status" value="1"/>
</dbReference>
<evidence type="ECO:0000259" key="8">
    <source>
        <dbReference type="PROSITE" id="PS50151"/>
    </source>
</evidence>
<dbReference type="Pfam" id="PF08459">
    <property type="entry name" value="UvrC_RNaseH_dom"/>
    <property type="match status" value="1"/>
</dbReference>
<dbReference type="InterPro" id="IPR047296">
    <property type="entry name" value="GIY-YIG_UvrC_Cho"/>
</dbReference>
<dbReference type="Pfam" id="PF12826">
    <property type="entry name" value="HHH_2"/>
    <property type="match status" value="1"/>
</dbReference>
<evidence type="ECO:0000256" key="2">
    <source>
        <dbReference type="ARBA" id="ARBA00022763"/>
    </source>
</evidence>
<dbReference type="HAMAP" id="MF_00203">
    <property type="entry name" value="UvrC"/>
    <property type="match status" value="1"/>
</dbReference>
<dbReference type="InterPro" id="IPR010994">
    <property type="entry name" value="RuvA_2-like"/>
</dbReference>
<dbReference type="OrthoDB" id="9804933at2"/>
<proteinExistence type="inferred from homology"/>
<dbReference type="InterPro" id="IPR041663">
    <property type="entry name" value="DisA/LigA_HHH"/>
</dbReference>
<dbReference type="InterPro" id="IPR004791">
    <property type="entry name" value="UvrC"/>
</dbReference>
<keyword evidence="1 7" id="KW-0963">Cytoplasm</keyword>
<dbReference type="KEGG" id="clz:BIU88_01940"/>
<dbReference type="CDD" id="cd10434">
    <property type="entry name" value="GIY-YIG_UvrC_Cho"/>
    <property type="match status" value="1"/>
</dbReference>
<evidence type="ECO:0000256" key="6">
    <source>
        <dbReference type="ARBA" id="ARBA00023236"/>
    </source>
</evidence>
<feature type="domain" description="UvrC family homology region profile" evidence="10">
    <location>
        <begin position="265"/>
        <end position="500"/>
    </location>
</feature>
<dbReference type="NCBIfam" id="NF001824">
    <property type="entry name" value="PRK00558.1-5"/>
    <property type="match status" value="1"/>
</dbReference>
<dbReference type="RefSeq" id="WP_069808741.1">
    <property type="nucleotide sequence ID" value="NZ_CP017305.1"/>
</dbReference>
<dbReference type="InterPro" id="IPR001162">
    <property type="entry name" value="UvrC_RNase_H_dom"/>
</dbReference>
<keyword evidence="4 7" id="KW-0267">Excision nuclease</keyword>
<dbReference type="NCBIfam" id="TIGR00194">
    <property type="entry name" value="uvrC"/>
    <property type="match status" value="1"/>
</dbReference>
<dbReference type="SUPFAM" id="SSF82771">
    <property type="entry name" value="GIY-YIG endonuclease"/>
    <property type="match status" value="1"/>
</dbReference>
<keyword evidence="6 7" id="KW-0742">SOS response</keyword>
<evidence type="ECO:0000313" key="12">
    <source>
        <dbReference type="Proteomes" id="UP000095185"/>
    </source>
</evidence>
<evidence type="ECO:0000256" key="4">
    <source>
        <dbReference type="ARBA" id="ARBA00022881"/>
    </source>
</evidence>
<dbReference type="PROSITE" id="PS50164">
    <property type="entry name" value="GIY_YIG"/>
    <property type="match status" value="1"/>
</dbReference>
<evidence type="ECO:0000313" key="11">
    <source>
        <dbReference type="EMBL" id="AOS83013.1"/>
    </source>
</evidence>